<sequence length="647" mass="71208">MASNVLGAQHPPRLNSFELVVSFASGNMDRGRRAEPYSNATIWTREIARNLAGHLSRVSKAHSCVDTRSPKSTRLPQFQNSHAQKRCPTSPVKTRQPLLTISRNTNRIGDQELDYRGLDGGSTREETDGAGSANHTPEVEAMESCSGKQEFISNPNNGIPQLETHCVNPNQEVSTRPVRIPAIKPPARQHIRNGNANSDDMVTYESPPILAHQRHHLAHDYYKRQEQRKIWQENQVLIKRLQSTKATLDSKKWEKDGKWSQDFLKNQEKRRYALQQELRRAQVSPQALMRSKPLKALHPQHVKVTTGTSYPGTNSDFTCLPSKAADVSSARDSARRGSKGQVLLGSPGSSDATVLHSSAANHRRIMKLRKQKPNSVEAEETPSTESVPVDAVAPVASAKQAAFIPYNEIVTVRFTFSRGRSRGADTNMTDIDQTDQPGSLEVDGGDRDMMSLSGAFSPGAELETALNAVAVDDADPNDHPRKTETPEAGAGAVDEVPVEACDSYRWDTDFHDNNAQDAVAEISDVDEQTSEKVLGEVAAAAHATDTQEEGNRSPPAETEHDQSDEEQEEGYDGDNFDADPLPSARATKEQHDKLEASGYASEFEDEPGGDAHDNAPGSPPNDKQEATQTDNQEENNDEEEYSHDDFE</sequence>
<evidence type="ECO:0000313" key="2">
    <source>
        <dbReference type="EMBL" id="KAG7387302.1"/>
    </source>
</evidence>
<name>A0A8T1W0H8_9STRA</name>
<feature type="compositionally biased region" description="Polar residues" evidence="1">
    <location>
        <begin position="347"/>
        <end position="360"/>
    </location>
</feature>
<feature type="compositionally biased region" description="Acidic residues" evidence="1">
    <location>
        <begin position="562"/>
        <end position="577"/>
    </location>
</feature>
<feature type="compositionally biased region" description="Acidic residues" evidence="1">
    <location>
        <begin position="631"/>
        <end position="647"/>
    </location>
</feature>
<protein>
    <submittedName>
        <fullName evidence="2">Uncharacterized protein</fullName>
    </submittedName>
</protein>
<dbReference type="OrthoDB" id="127924at2759"/>
<accession>A0A8T1W0H8</accession>
<evidence type="ECO:0000256" key="1">
    <source>
        <dbReference type="SAM" id="MobiDB-lite"/>
    </source>
</evidence>
<proteinExistence type="predicted"/>
<keyword evidence="3" id="KW-1185">Reference proteome</keyword>
<feature type="region of interest" description="Disordered" evidence="1">
    <location>
        <begin position="112"/>
        <end position="137"/>
    </location>
</feature>
<comment type="caution">
    <text evidence="2">The sequence shown here is derived from an EMBL/GenBank/DDBJ whole genome shotgun (WGS) entry which is preliminary data.</text>
</comment>
<feature type="compositionally biased region" description="Polar residues" evidence="1">
    <location>
        <begin position="70"/>
        <end position="82"/>
    </location>
</feature>
<feature type="compositionally biased region" description="Basic and acidic residues" evidence="1">
    <location>
        <begin position="112"/>
        <end position="127"/>
    </location>
</feature>
<feature type="region of interest" description="Disordered" evidence="1">
    <location>
        <begin position="330"/>
        <end position="362"/>
    </location>
</feature>
<gene>
    <name evidence="2" type="ORF">PHYPSEUDO_014481</name>
</gene>
<feature type="compositionally biased region" description="Basic and acidic residues" evidence="1">
    <location>
        <begin position="586"/>
        <end position="595"/>
    </location>
</feature>
<dbReference type="Proteomes" id="UP000694044">
    <property type="component" value="Unassembled WGS sequence"/>
</dbReference>
<reference evidence="2" key="1">
    <citation type="submission" date="2021-02" db="EMBL/GenBank/DDBJ databases">
        <authorList>
            <person name="Palmer J.M."/>
        </authorList>
    </citation>
    <scope>NUCLEOTIDE SEQUENCE</scope>
    <source>
        <strain evidence="2">SCRP734</strain>
    </source>
</reference>
<feature type="compositionally biased region" description="Basic and acidic residues" evidence="1">
    <location>
        <begin position="476"/>
        <end position="485"/>
    </location>
</feature>
<feature type="region of interest" description="Disordered" evidence="1">
    <location>
        <begin position="524"/>
        <end position="647"/>
    </location>
</feature>
<organism evidence="2 3">
    <name type="scientific">Phytophthora pseudosyringae</name>
    <dbReference type="NCBI Taxonomy" id="221518"/>
    <lineage>
        <taxon>Eukaryota</taxon>
        <taxon>Sar</taxon>
        <taxon>Stramenopiles</taxon>
        <taxon>Oomycota</taxon>
        <taxon>Peronosporomycetes</taxon>
        <taxon>Peronosporales</taxon>
        <taxon>Peronosporaceae</taxon>
        <taxon>Phytophthora</taxon>
    </lineage>
</organism>
<evidence type="ECO:0000313" key="3">
    <source>
        <dbReference type="Proteomes" id="UP000694044"/>
    </source>
</evidence>
<feature type="region of interest" description="Disordered" evidence="1">
    <location>
        <begin position="472"/>
        <end position="496"/>
    </location>
</feature>
<dbReference type="AlphaFoldDB" id="A0A8T1W0H8"/>
<feature type="region of interest" description="Disordered" evidence="1">
    <location>
        <begin position="63"/>
        <end position="93"/>
    </location>
</feature>
<dbReference type="EMBL" id="JAGDFM010000082">
    <property type="protein sequence ID" value="KAG7387302.1"/>
    <property type="molecule type" value="Genomic_DNA"/>
</dbReference>